<reference evidence="2 3" key="1">
    <citation type="submission" date="2019-03" db="EMBL/GenBank/DDBJ databases">
        <title>Genomic Encyclopedia of Type Strains, Phase IV (KMG-IV): sequencing the most valuable type-strain genomes for metagenomic binning, comparative biology and taxonomic classification.</title>
        <authorList>
            <person name="Goeker M."/>
        </authorList>
    </citation>
    <scope>NUCLEOTIDE SEQUENCE [LARGE SCALE GENOMIC DNA]</scope>
    <source>
        <strain evidence="2 3">DSM 45775</strain>
    </source>
</reference>
<dbReference type="OrthoDB" id="4476959at2"/>
<feature type="transmembrane region" description="Helical" evidence="1">
    <location>
        <begin position="40"/>
        <end position="60"/>
    </location>
</feature>
<dbReference type="Proteomes" id="UP000295705">
    <property type="component" value="Unassembled WGS sequence"/>
</dbReference>
<feature type="transmembrane region" description="Helical" evidence="1">
    <location>
        <begin position="99"/>
        <end position="122"/>
    </location>
</feature>
<comment type="caution">
    <text evidence="2">The sequence shown here is derived from an EMBL/GenBank/DDBJ whole genome shotgun (WGS) entry which is preliminary data.</text>
</comment>
<protein>
    <submittedName>
        <fullName evidence="2">Uncharacterized protein</fullName>
    </submittedName>
</protein>
<dbReference type="RefSeq" id="WP_133827034.1">
    <property type="nucleotide sequence ID" value="NZ_BAABHR010000052.1"/>
</dbReference>
<accession>A0A4R6VIE8</accession>
<gene>
    <name evidence="2" type="ORF">EV188_103777</name>
</gene>
<evidence type="ECO:0000313" key="2">
    <source>
        <dbReference type="EMBL" id="TDQ61270.1"/>
    </source>
</evidence>
<dbReference type="AlphaFoldDB" id="A0A4R6VIE8"/>
<evidence type="ECO:0000256" key="1">
    <source>
        <dbReference type="SAM" id="Phobius"/>
    </source>
</evidence>
<keyword evidence="1" id="KW-1133">Transmembrane helix</keyword>
<sequence>MSNLAVPRPVRAAVVVWLVAVGAGVAETLVHLALPDPPGPAALLKRAVVSAGVVILVLALPEGRNIVRWTLAVLFGLLGIAVLVVEPITWLAAGELPAGQLAVAVLRALHLAALVVALVLMFRPAANAFFRSARRVTPASGAGVAS</sequence>
<dbReference type="EMBL" id="SNYO01000003">
    <property type="protein sequence ID" value="TDQ61270.1"/>
    <property type="molecule type" value="Genomic_DNA"/>
</dbReference>
<keyword evidence="3" id="KW-1185">Reference proteome</keyword>
<evidence type="ECO:0000313" key="3">
    <source>
        <dbReference type="Proteomes" id="UP000295705"/>
    </source>
</evidence>
<keyword evidence="1" id="KW-0472">Membrane</keyword>
<organism evidence="2 3">
    <name type="scientific">Actinomycetospora succinea</name>
    <dbReference type="NCBI Taxonomy" id="663603"/>
    <lineage>
        <taxon>Bacteria</taxon>
        <taxon>Bacillati</taxon>
        <taxon>Actinomycetota</taxon>
        <taxon>Actinomycetes</taxon>
        <taxon>Pseudonocardiales</taxon>
        <taxon>Pseudonocardiaceae</taxon>
        <taxon>Actinomycetospora</taxon>
    </lineage>
</organism>
<keyword evidence="1" id="KW-0812">Transmembrane</keyword>
<feature type="transmembrane region" description="Helical" evidence="1">
    <location>
        <begin position="12"/>
        <end position="34"/>
    </location>
</feature>
<feature type="transmembrane region" description="Helical" evidence="1">
    <location>
        <begin position="72"/>
        <end position="93"/>
    </location>
</feature>
<name>A0A4R6VIE8_9PSEU</name>
<proteinExistence type="predicted"/>